<feature type="region of interest" description="Disordered" evidence="2">
    <location>
        <begin position="1304"/>
        <end position="1435"/>
    </location>
</feature>
<feature type="region of interest" description="Disordered" evidence="2">
    <location>
        <begin position="1"/>
        <end position="75"/>
    </location>
</feature>
<name>A0A835QHE4_VANPL</name>
<gene>
    <name evidence="4" type="ORF">HPP92_018111</name>
</gene>
<dbReference type="CDD" id="cd00072">
    <property type="entry name" value="GYF"/>
    <property type="match status" value="1"/>
</dbReference>
<dbReference type="InterPro" id="IPR035445">
    <property type="entry name" value="GYF-like_dom_sf"/>
</dbReference>
<sequence>MGNRERWGDMGNREGTFDQRRESKWNTRWGPNDKESESWRDKSSDSVKNGENRWEKTMSHPVSHGRDTVKDGELSFRSWRSNSSMARGKAEAPHHHSFSSNKQIHLVGCGRGKWENSRSDSSSAVRSYPVGFLPAKSDGMVTRSSPGRYGRLKLLDIYRMIDMSSHRPSTDLYMELPSMLQSEPLEPLALLVPTAEESVTLKAIDKGEILSSGVSQLVKEGNIGRSAADSVSTQMKLGSEEGFPFGGDSNNVGYGNTKIYDTKQRLEVPGEEASMYGHFLQNASPRRSSSVDPINFSSPGWKGTLARQGERLTVVGCSQLSKELEDENSRVATSSYFQDENDAKIRRYPSESYDGERTSDLFHSQEDSFNSKIKPAARVVQPHLYPEELSLCYKDPQGHIQGPFSGSDLIGWFEAGYFGIDLEVRLASAPLDAPFLLLGDVIPQLRLKARPPPGFSMAKQSEIGYELSKGGQRGGSLISTETGNRLEPPLFTKSTPVMESLSEGVRGRSVHGPGYSPPAAGEKEHALNYLLAEKILLQQQQQNSSLNSFHLMSVDPSNQASQALQQLDLQSLVHPGQADVPSSPIGSGVSSLLDHPVTRVTNNTGLEIPQSRMLVHNQHLNSSGFVGQQQQQLLQMMSQAQSLSSLLPSASKSADQSGLVFPNQLLSSDVSQDPQLLNVIAQNYLLSQSSTQSQVTLPSQFSLLNECLLLKQQLQQQQQKQEQQQQLLLQQQQLLLSQVLSNQLSHLNFGEPSQNLQSAAPAEYIPIDHPSHCQGQGFQTNQRILDGNLNQVHGSTMQTSNLQDTEYNPPSFGPPLLHLPHQVIKVASTSNKNDDSPQDVGDYGEFDVLPTSRISTNSSISDALQKPVDDLAFSENALDLNNSAKETIPSVPQSTSDYSALSCDVPSVSALASPISDQIHDLKTSSDDMAMVQNQAAISEVKDPKNPEATLPKKVSEKKSRKKKGSKSQLALELLRGFSYTNQFDPPELNFQKEHASSHDVETNKDISKPSLNAISAVDSDSSNLSSIKPACSWQVHLPPSNANRDKEAELMDNKDEYLEAGNFDCSSHRTWKSAPGVKAKSLKEIQQEEQMEKRVSEMEMAHSTHPTSLLQVGNDCGVNLKSGKCNAQGASIIEYSLRSDSNLNSKSRKSKLHDLLAEEVLAKASEGDVGHSPDNKEKPSPSLSLTVTEVDTSAIDDEGFVEAKDLKKTRKKGSKVKAVEAKGRSPVGSFEFSVSSISGKGNCQNQVHHDKEILFAPPANPSLADFVSWKEEHANSLPASAWSMGLEKHQKPTSLRDIQSEQAKQLSAQNIPIPSPAKAQFNRGNRGSGTWQVPALSPSSVNSTGSSHSSTQLKPKLDDDLFWGPPEKSKQETEPSDFPSLGNSSSSGTKATPAKTKPVAINRSKPPSRRPSELTPPSPTSGLQASRGKKDFEPNNLSEAIGFRSWCEKELFKLTGTNDTSFLEYCSKQSNSEAETLLKENLGSLDRNHEFIDKFLSYKDFLSPKVMEMAFQTKNQGLEPAVLDAETEGGKGGRKKVKKGKKVSPTVLGFNVVSNRIMMGEIQSVED</sequence>
<evidence type="ECO:0000313" key="5">
    <source>
        <dbReference type="Proteomes" id="UP000639772"/>
    </source>
</evidence>
<feature type="compositionally biased region" description="Polar residues" evidence="2">
    <location>
        <begin position="1323"/>
        <end position="1332"/>
    </location>
</feature>
<feature type="compositionally biased region" description="Low complexity" evidence="2">
    <location>
        <begin position="1338"/>
        <end position="1351"/>
    </location>
</feature>
<evidence type="ECO:0000256" key="1">
    <source>
        <dbReference type="SAM" id="Coils"/>
    </source>
</evidence>
<evidence type="ECO:0000256" key="2">
    <source>
        <dbReference type="SAM" id="MobiDB-lite"/>
    </source>
</evidence>
<dbReference type="Gene3D" id="3.30.1490.40">
    <property type="match status" value="1"/>
</dbReference>
<dbReference type="EMBL" id="JADCNM010000009">
    <property type="protein sequence ID" value="KAG0468783.1"/>
    <property type="molecule type" value="Genomic_DNA"/>
</dbReference>
<evidence type="ECO:0000313" key="4">
    <source>
        <dbReference type="EMBL" id="KAG0468783.1"/>
    </source>
</evidence>
<dbReference type="PANTHER" id="PTHR47471:SF1">
    <property type="entry name" value="PROTEIN ESSENTIAL FOR POTEXVIRUS ACCUMULATION 1"/>
    <property type="match status" value="1"/>
</dbReference>
<protein>
    <recommendedName>
        <fullName evidence="3">GYF domain-containing protein</fullName>
    </recommendedName>
</protein>
<feature type="compositionally biased region" description="Basic and acidic residues" evidence="2">
    <location>
        <begin position="1"/>
        <end position="74"/>
    </location>
</feature>
<dbReference type="OrthoDB" id="6415790at2759"/>
<keyword evidence="1" id="KW-0175">Coiled coil</keyword>
<feature type="domain" description="GYF" evidence="3">
    <location>
        <begin position="388"/>
        <end position="439"/>
    </location>
</feature>
<dbReference type="SUPFAM" id="SSF55277">
    <property type="entry name" value="GYF domain"/>
    <property type="match status" value="1"/>
</dbReference>
<dbReference type="Pfam" id="PF02213">
    <property type="entry name" value="GYF"/>
    <property type="match status" value="1"/>
</dbReference>
<evidence type="ECO:0000259" key="3">
    <source>
        <dbReference type="PROSITE" id="PS50829"/>
    </source>
</evidence>
<feature type="region of interest" description="Disordered" evidence="2">
    <location>
        <begin position="1165"/>
        <end position="1185"/>
    </location>
</feature>
<dbReference type="PROSITE" id="PS50829">
    <property type="entry name" value="GYF"/>
    <property type="match status" value="1"/>
</dbReference>
<dbReference type="SMART" id="SM00444">
    <property type="entry name" value="GYF"/>
    <property type="match status" value="1"/>
</dbReference>
<feature type="compositionally biased region" description="Basic and acidic residues" evidence="2">
    <location>
        <begin position="1166"/>
        <end position="1180"/>
    </location>
</feature>
<dbReference type="Proteomes" id="UP000639772">
    <property type="component" value="Chromosome 9"/>
</dbReference>
<feature type="coiled-coil region" evidence="1">
    <location>
        <begin position="704"/>
        <end position="734"/>
    </location>
</feature>
<feature type="region of interest" description="Disordered" evidence="2">
    <location>
        <begin position="937"/>
        <end position="968"/>
    </location>
</feature>
<feature type="compositionally biased region" description="Polar residues" evidence="2">
    <location>
        <begin position="1382"/>
        <end position="1391"/>
    </location>
</feature>
<dbReference type="InterPro" id="IPR003169">
    <property type="entry name" value="GYF"/>
</dbReference>
<reference evidence="4 5" key="1">
    <citation type="journal article" date="2020" name="Nat. Food">
        <title>A phased Vanilla planifolia genome enables genetic improvement of flavour and production.</title>
        <authorList>
            <person name="Hasing T."/>
            <person name="Tang H."/>
            <person name="Brym M."/>
            <person name="Khazi F."/>
            <person name="Huang T."/>
            <person name="Chambers A.H."/>
        </authorList>
    </citation>
    <scope>NUCLEOTIDE SEQUENCE [LARGE SCALE GENOMIC DNA]</scope>
    <source>
        <tissue evidence="4">Leaf</tissue>
    </source>
</reference>
<feature type="compositionally biased region" description="Polar residues" evidence="2">
    <location>
        <begin position="1304"/>
        <end position="1313"/>
    </location>
</feature>
<accession>A0A835QHE4</accession>
<dbReference type="PANTHER" id="PTHR47471">
    <property type="entry name" value="GYF DOMAIN-CONTAINING PROTEIN"/>
    <property type="match status" value="1"/>
</dbReference>
<organism evidence="4 5">
    <name type="scientific">Vanilla planifolia</name>
    <name type="common">Vanilla</name>
    <dbReference type="NCBI Taxonomy" id="51239"/>
    <lineage>
        <taxon>Eukaryota</taxon>
        <taxon>Viridiplantae</taxon>
        <taxon>Streptophyta</taxon>
        <taxon>Embryophyta</taxon>
        <taxon>Tracheophyta</taxon>
        <taxon>Spermatophyta</taxon>
        <taxon>Magnoliopsida</taxon>
        <taxon>Liliopsida</taxon>
        <taxon>Asparagales</taxon>
        <taxon>Orchidaceae</taxon>
        <taxon>Vanilloideae</taxon>
        <taxon>Vanilleae</taxon>
        <taxon>Vanilla</taxon>
    </lineage>
</organism>
<comment type="caution">
    <text evidence="4">The sequence shown here is derived from an EMBL/GenBank/DDBJ whole genome shotgun (WGS) entry which is preliminary data.</text>
</comment>
<proteinExistence type="predicted"/>